<dbReference type="Proteomes" id="UP000318081">
    <property type="component" value="Chromosome"/>
</dbReference>
<gene>
    <name evidence="2" type="ORF">TBK1r_79370</name>
</gene>
<evidence type="ECO:0008006" key="4">
    <source>
        <dbReference type="Google" id="ProtNLM"/>
    </source>
</evidence>
<accession>A0ABX5Y4M3</accession>
<sequence length="87" mass="9381">MSDTKAPNTSAQNTDQSNSEAARRARETAQRIATGAKEIGQDAAQHYVQEPAKDLISLAKEYAKDHPDVAACWAFGLGVVVGWKLKP</sequence>
<dbReference type="RefSeq" id="WP_145221744.1">
    <property type="nucleotide sequence ID" value="NZ_CP036432.1"/>
</dbReference>
<organism evidence="2 3">
    <name type="scientific">Stieleria magnilauensis</name>
    <dbReference type="NCBI Taxonomy" id="2527963"/>
    <lineage>
        <taxon>Bacteria</taxon>
        <taxon>Pseudomonadati</taxon>
        <taxon>Planctomycetota</taxon>
        <taxon>Planctomycetia</taxon>
        <taxon>Pirellulales</taxon>
        <taxon>Pirellulaceae</taxon>
        <taxon>Stieleria</taxon>
    </lineage>
</organism>
<feature type="region of interest" description="Disordered" evidence="1">
    <location>
        <begin position="1"/>
        <end position="30"/>
    </location>
</feature>
<evidence type="ECO:0000313" key="3">
    <source>
        <dbReference type="Proteomes" id="UP000318081"/>
    </source>
</evidence>
<evidence type="ECO:0000313" key="2">
    <source>
        <dbReference type="EMBL" id="QDV88902.1"/>
    </source>
</evidence>
<reference evidence="2 3" key="1">
    <citation type="submission" date="2019-02" db="EMBL/GenBank/DDBJ databases">
        <title>Deep-cultivation of Planctomycetes and their phenomic and genomic characterization uncovers novel biology.</title>
        <authorList>
            <person name="Wiegand S."/>
            <person name="Jogler M."/>
            <person name="Boedeker C."/>
            <person name="Pinto D."/>
            <person name="Vollmers J."/>
            <person name="Rivas-Marin E."/>
            <person name="Kohn T."/>
            <person name="Peeters S.H."/>
            <person name="Heuer A."/>
            <person name="Rast P."/>
            <person name="Oberbeckmann S."/>
            <person name="Bunk B."/>
            <person name="Jeske O."/>
            <person name="Meyerdierks A."/>
            <person name="Storesund J.E."/>
            <person name="Kallscheuer N."/>
            <person name="Luecker S."/>
            <person name="Lage O.M."/>
            <person name="Pohl T."/>
            <person name="Merkel B.J."/>
            <person name="Hornburger P."/>
            <person name="Mueller R.-W."/>
            <person name="Bruemmer F."/>
            <person name="Labrenz M."/>
            <person name="Spormann A.M."/>
            <person name="Op den Camp H."/>
            <person name="Overmann J."/>
            <person name="Amann R."/>
            <person name="Jetten M.S.M."/>
            <person name="Mascher T."/>
            <person name="Medema M.H."/>
            <person name="Devos D.P."/>
            <person name="Kaster A.-K."/>
            <person name="Ovreas L."/>
            <person name="Rohde M."/>
            <person name="Galperin M.Y."/>
            <person name="Jogler C."/>
        </authorList>
    </citation>
    <scope>NUCLEOTIDE SEQUENCE [LARGE SCALE GENOMIC DNA]</scope>
    <source>
        <strain evidence="2 3">TBK1r</strain>
    </source>
</reference>
<evidence type="ECO:0000256" key="1">
    <source>
        <dbReference type="SAM" id="MobiDB-lite"/>
    </source>
</evidence>
<proteinExistence type="predicted"/>
<feature type="compositionally biased region" description="Polar residues" evidence="1">
    <location>
        <begin position="1"/>
        <end position="19"/>
    </location>
</feature>
<protein>
    <recommendedName>
        <fullName evidence="4">DUF883 domain-containing protein</fullName>
    </recommendedName>
</protein>
<dbReference type="EMBL" id="CP036432">
    <property type="protein sequence ID" value="QDV88902.1"/>
    <property type="molecule type" value="Genomic_DNA"/>
</dbReference>
<keyword evidence="3" id="KW-1185">Reference proteome</keyword>
<name>A0ABX5Y4M3_9BACT</name>